<accession>A0A9P7K6I3</accession>
<feature type="region of interest" description="Disordered" evidence="1">
    <location>
        <begin position="258"/>
        <end position="324"/>
    </location>
</feature>
<evidence type="ECO:0000313" key="5">
    <source>
        <dbReference type="Proteomes" id="UP000717328"/>
    </source>
</evidence>
<evidence type="ECO:0000259" key="3">
    <source>
        <dbReference type="Pfam" id="PF24535"/>
    </source>
</evidence>
<name>A0A9P7K6I3_9AGAR</name>
<sequence>MGLNGVRFISAISLILVFASSMVILVNNINAWGNYINSGGPASHQDCDYIEGSTIPNQPAGAFWSIVASFLVIFQTIVLFLSELSWPEEFFATYFPVLSRSFGLGPLGIFQCLTSTQVLSHHVDDFPLVSAFFLFAVGCLNMLLGLIFRESAKERRSITSWRAESKAILPTSATGPMGGASVTRQYTGDSKHSYSSRPDTAEFRTWRSTDNKAGYGFGRQGEKAAGLRGFILQRPEESLPRYATPVPAHHASTYSYEQTLAHSEHEHEAEGHEEHDITLKRSPSVVSSSSSFAAPYRESTQTATDAGHTRGVRAPVFKSSSTAL</sequence>
<dbReference type="OrthoDB" id="5327148at2759"/>
<dbReference type="InterPro" id="IPR056019">
    <property type="entry name" value="DUF7598"/>
</dbReference>
<organism evidence="4 5">
    <name type="scientific">Sphagnurus paluster</name>
    <dbReference type="NCBI Taxonomy" id="117069"/>
    <lineage>
        <taxon>Eukaryota</taxon>
        <taxon>Fungi</taxon>
        <taxon>Dikarya</taxon>
        <taxon>Basidiomycota</taxon>
        <taxon>Agaricomycotina</taxon>
        <taxon>Agaricomycetes</taxon>
        <taxon>Agaricomycetidae</taxon>
        <taxon>Agaricales</taxon>
        <taxon>Tricholomatineae</taxon>
        <taxon>Lyophyllaceae</taxon>
        <taxon>Sphagnurus</taxon>
    </lineage>
</organism>
<feature type="transmembrane region" description="Helical" evidence="2">
    <location>
        <begin position="6"/>
        <end position="26"/>
    </location>
</feature>
<evidence type="ECO:0000256" key="1">
    <source>
        <dbReference type="SAM" id="MobiDB-lite"/>
    </source>
</evidence>
<comment type="caution">
    <text evidence="4">The sequence shown here is derived from an EMBL/GenBank/DDBJ whole genome shotgun (WGS) entry which is preliminary data.</text>
</comment>
<dbReference type="Proteomes" id="UP000717328">
    <property type="component" value="Unassembled WGS sequence"/>
</dbReference>
<feature type="region of interest" description="Disordered" evidence="1">
    <location>
        <begin position="172"/>
        <end position="205"/>
    </location>
</feature>
<feature type="compositionally biased region" description="Basic and acidic residues" evidence="1">
    <location>
        <begin position="262"/>
        <end position="279"/>
    </location>
</feature>
<evidence type="ECO:0000256" key="2">
    <source>
        <dbReference type="SAM" id="Phobius"/>
    </source>
</evidence>
<reference evidence="4" key="1">
    <citation type="submission" date="2021-02" db="EMBL/GenBank/DDBJ databases">
        <authorList>
            <person name="Nieuwenhuis M."/>
            <person name="Van De Peppel L.J.J."/>
        </authorList>
    </citation>
    <scope>NUCLEOTIDE SEQUENCE</scope>
    <source>
        <strain evidence="4">D49</strain>
    </source>
</reference>
<keyword evidence="2" id="KW-0812">Transmembrane</keyword>
<keyword evidence="2" id="KW-0472">Membrane</keyword>
<dbReference type="EMBL" id="JABCKI010005792">
    <property type="protein sequence ID" value="KAG5637935.1"/>
    <property type="molecule type" value="Genomic_DNA"/>
</dbReference>
<protein>
    <recommendedName>
        <fullName evidence="3">DUF7598 domain-containing protein</fullName>
    </recommendedName>
</protein>
<dbReference type="Pfam" id="PF24535">
    <property type="entry name" value="DUF7598"/>
    <property type="match status" value="1"/>
</dbReference>
<gene>
    <name evidence="4" type="ORF">H0H81_002529</name>
</gene>
<feature type="transmembrane region" description="Helical" evidence="2">
    <location>
        <begin position="128"/>
        <end position="148"/>
    </location>
</feature>
<evidence type="ECO:0000313" key="4">
    <source>
        <dbReference type="EMBL" id="KAG5637935.1"/>
    </source>
</evidence>
<dbReference type="AlphaFoldDB" id="A0A9P7K6I3"/>
<feature type="compositionally biased region" description="Low complexity" evidence="1">
    <location>
        <begin position="282"/>
        <end position="291"/>
    </location>
</feature>
<feature type="compositionally biased region" description="Polar residues" evidence="1">
    <location>
        <begin position="182"/>
        <end position="198"/>
    </location>
</feature>
<keyword evidence="5" id="KW-1185">Reference proteome</keyword>
<keyword evidence="2" id="KW-1133">Transmembrane helix</keyword>
<reference evidence="4" key="2">
    <citation type="submission" date="2021-10" db="EMBL/GenBank/DDBJ databases">
        <title>Phylogenomics reveals ancestral predisposition of the termite-cultivated fungus Termitomyces towards a domesticated lifestyle.</title>
        <authorList>
            <person name="Auxier B."/>
            <person name="Grum-Grzhimaylo A."/>
            <person name="Cardenas M.E."/>
            <person name="Lodge J.D."/>
            <person name="Laessoe T."/>
            <person name="Pedersen O."/>
            <person name="Smith M.E."/>
            <person name="Kuyper T.W."/>
            <person name="Franco-Molano E.A."/>
            <person name="Baroni T.J."/>
            <person name="Aanen D.K."/>
        </authorList>
    </citation>
    <scope>NUCLEOTIDE SEQUENCE</scope>
    <source>
        <strain evidence="4">D49</strain>
    </source>
</reference>
<feature type="transmembrane region" description="Helical" evidence="2">
    <location>
        <begin position="62"/>
        <end position="81"/>
    </location>
</feature>
<feature type="domain" description="DUF7598" evidence="3">
    <location>
        <begin position="63"/>
        <end position="146"/>
    </location>
</feature>
<proteinExistence type="predicted"/>